<evidence type="ECO:0000313" key="3">
    <source>
        <dbReference type="Proteomes" id="UP000002357"/>
    </source>
</evidence>
<evidence type="ECO:0008006" key="4">
    <source>
        <dbReference type="Google" id="ProtNLM"/>
    </source>
</evidence>
<gene>
    <name evidence="2" type="ORF">SCLAV_p1312</name>
</gene>
<feature type="signal peptide" evidence="1">
    <location>
        <begin position="1"/>
        <end position="27"/>
    </location>
</feature>
<proteinExistence type="predicted"/>
<geneLocation type="plasmid" evidence="2 3">
    <name>pSCL4</name>
</geneLocation>
<accession>B5H459</accession>
<dbReference type="Proteomes" id="UP000002357">
    <property type="component" value="Plasmid pSCL4"/>
</dbReference>
<sequence>MRMSKKVVAVTALAVGSLLAGTASASAAGGSAEAAPSSLTWVGEAVPSDAAPAGKVARYQADPEAGTITFLGFGEPEPEPEFTPFIVVNNPPRAGDCVLAPTSVPYASYGFRGAGTINGTWANRQRITAGVERCAGTYRAQSGGPAFNTPVLAPGATIVFTSPAVFSQVRI</sequence>
<dbReference type="RefSeq" id="WP_003959099.1">
    <property type="nucleotide sequence ID" value="NZ_CP045850.1"/>
</dbReference>
<organism evidence="2 3">
    <name type="scientific">Streptomyces clavuligerus</name>
    <dbReference type="NCBI Taxonomy" id="1901"/>
    <lineage>
        <taxon>Bacteria</taxon>
        <taxon>Bacillati</taxon>
        <taxon>Actinomycetota</taxon>
        <taxon>Actinomycetes</taxon>
        <taxon>Kitasatosporales</taxon>
        <taxon>Streptomycetaceae</taxon>
        <taxon>Streptomyces</taxon>
    </lineage>
</organism>
<name>B5H459_STRCL</name>
<dbReference type="AlphaFoldDB" id="B5H459"/>
<keyword evidence="1" id="KW-0732">Signal</keyword>
<feature type="chain" id="PRO_5010825065" description="Secreted protein" evidence="1">
    <location>
        <begin position="28"/>
        <end position="171"/>
    </location>
</feature>
<dbReference type="EMBL" id="CM000914">
    <property type="protein sequence ID" value="EFG04798.2"/>
    <property type="molecule type" value="Genomic_DNA"/>
</dbReference>
<reference evidence="2 3" key="1">
    <citation type="journal article" date="2010" name="Genome Biol. Evol.">
        <title>The sequence of a 1.8-mb bacterial linear plasmid reveals a rich evolutionary reservoir of secondary metabolic pathways.</title>
        <authorList>
            <person name="Medema M.H."/>
            <person name="Trefzer A."/>
            <person name="Kovalchuk A."/>
            <person name="van den Berg M."/>
            <person name="Mueller U."/>
            <person name="Heijne W."/>
            <person name="Wu L."/>
            <person name="Alam M.T."/>
            <person name="Ronning C.M."/>
            <person name="Nierman W.C."/>
            <person name="Bovenberg R.A.L."/>
            <person name="Breitling R."/>
            <person name="Takano E."/>
        </authorList>
    </citation>
    <scope>NUCLEOTIDE SEQUENCE [LARGE SCALE GENOMIC DNA]</scope>
    <source>
        <strain evidence="3">ATCC 27064 / DSM 738 / JCM 4710 / NBRC 13307 / NCIMB 12785 / NRRL 3585 / VKM Ac-602</strain>
        <plasmid evidence="2">pSCL4</plasmid>
    </source>
</reference>
<protein>
    <recommendedName>
        <fullName evidence="4">Secreted protein</fullName>
    </recommendedName>
</protein>
<dbReference type="OrthoDB" id="9954183at2"/>
<evidence type="ECO:0000313" key="2">
    <source>
        <dbReference type="EMBL" id="EFG04798.2"/>
    </source>
</evidence>
<evidence type="ECO:0000256" key="1">
    <source>
        <dbReference type="SAM" id="SignalP"/>
    </source>
</evidence>
<keyword evidence="2" id="KW-0614">Plasmid</keyword>
<keyword evidence="3" id="KW-1185">Reference proteome</keyword>